<feature type="chain" id="PRO_5045096412" evidence="1">
    <location>
        <begin position="18"/>
        <end position="169"/>
    </location>
</feature>
<evidence type="ECO:0000313" key="2">
    <source>
        <dbReference type="EMBL" id="MDT7830860.1"/>
    </source>
</evidence>
<keyword evidence="1" id="KW-0732">Signal</keyword>
<name>A0ABU3LAU4_9FLAO</name>
<dbReference type="EMBL" id="JAVTTO010000001">
    <property type="protein sequence ID" value="MDT7830860.1"/>
    <property type="molecule type" value="Genomic_DNA"/>
</dbReference>
<organism evidence="2 3">
    <name type="scientific">Asprobacillus argus</name>
    <dbReference type="NCBI Taxonomy" id="3076534"/>
    <lineage>
        <taxon>Bacteria</taxon>
        <taxon>Pseudomonadati</taxon>
        <taxon>Bacteroidota</taxon>
        <taxon>Flavobacteriia</taxon>
        <taxon>Flavobacteriales</taxon>
        <taxon>Flavobacteriaceae</taxon>
        <taxon>Asprobacillus</taxon>
    </lineage>
</organism>
<accession>A0ABU3LAU4</accession>
<evidence type="ECO:0000256" key="1">
    <source>
        <dbReference type="SAM" id="SignalP"/>
    </source>
</evidence>
<comment type="caution">
    <text evidence="2">The sequence shown here is derived from an EMBL/GenBank/DDBJ whole genome shotgun (WGS) entry which is preliminary data.</text>
</comment>
<dbReference type="RefSeq" id="WP_349240118.1">
    <property type="nucleotide sequence ID" value="NZ_JAVTTO010000001.1"/>
</dbReference>
<keyword evidence="3" id="KW-1185">Reference proteome</keyword>
<feature type="signal peptide" evidence="1">
    <location>
        <begin position="1"/>
        <end position="17"/>
    </location>
</feature>
<protein>
    <submittedName>
        <fullName evidence="2">DUF3575 domain-containing protein</fullName>
    </submittedName>
</protein>
<dbReference type="Proteomes" id="UP001257277">
    <property type="component" value="Unassembled WGS sequence"/>
</dbReference>
<sequence>MKKIMLLLLFIPAITFAQEDSDILDTDKSHEVKINALSLITSEWIDVSYEYLVNSESSFGVAVQFGLDNDNNFGDTYRTFSLTPYYRRYFSNKYAKGFYVEGFGMLNTNEDFYLQQTTTNFALGISVGGKFVSKNGFTLDLYAGIGRNLGDSLNIEAVGRAGISLGYRF</sequence>
<gene>
    <name evidence="2" type="ORF">RQM59_00625</name>
</gene>
<reference evidence="2 3" key="1">
    <citation type="submission" date="2023-09" db="EMBL/GenBank/DDBJ databases">
        <title>Novel taxa isolated from Blanes Bay.</title>
        <authorList>
            <person name="Rey-Velasco X."/>
            <person name="Lucena T."/>
        </authorList>
    </citation>
    <scope>NUCLEOTIDE SEQUENCE [LARGE SCALE GENOMIC DNA]</scope>
    <source>
        <strain evidence="2 3">S356</strain>
    </source>
</reference>
<evidence type="ECO:0000313" key="3">
    <source>
        <dbReference type="Proteomes" id="UP001257277"/>
    </source>
</evidence>
<proteinExistence type="predicted"/>